<dbReference type="PANTHER" id="PTHR10094:SF25">
    <property type="entry name" value="SCP2 STEROL-BINDING DOMAIN-CONTAINING PROTEIN 1"/>
    <property type="match status" value="1"/>
</dbReference>
<dbReference type="EMBL" id="AONB01000008">
    <property type="protein sequence ID" value="EXJ11179.1"/>
    <property type="molecule type" value="Genomic_DNA"/>
</dbReference>
<dbReference type="Proteomes" id="UP000019464">
    <property type="component" value="Unassembled WGS sequence"/>
</dbReference>
<comment type="caution">
    <text evidence="2">The sequence shown here is derived from an EMBL/GenBank/DDBJ whole genome shotgun (WGS) entry which is preliminary data.</text>
</comment>
<name>W9UVR3_9GAMM</name>
<dbReference type="InterPro" id="IPR036527">
    <property type="entry name" value="SCP2_sterol-bd_dom_sf"/>
</dbReference>
<dbReference type="STRING" id="1229521.D791_01966"/>
<dbReference type="PANTHER" id="PTHR10094">
    <property type="entry name" value="STEROL CARRIER PROTEIN 2 SCP-2 FAMILY PROTEIN"/>
    <property type="match status" value="1"/>
</dbReference>
<dbReference type="GO" id="GO:0005829">
    <property type="term" value="C:cytosol"/>
    <property type="evidence" value="ECO:0007669"/>
    <property type="project" value="TreeGrafter"/>
</dbReference>
<feature type="domain" description="SCP2" evidence="1">
    <location>
        <begin position="20"/>
        <end position="105"/>
    </location>
</feature>
<protein>
    <submittedName>
        <fullName evidence="2">Putative sterol carrier protein</fullName>
    </submittedName>
</protein>
<proteinExistence type="predicted"/>
<dbReference type="Gene3D" id="3.30.1050.10">
    <property type="entry name" value="SCP2 sterol-binding domain"/>
    <property type="match status" value="1"/>
</dbReference>
<sequence length="107" mass="12153">MTQNITLEKVRIKLPQKFQPEQASDLNAVFQFNFDDAEAFYLAIKDQSCTSHLGQHEDPDITIITNEETFLRVISGEQDGMSAFMKGQLRAEGNVMLATRLGKLFNR</sequence>
<evidence type="ECO:0000313" key="3">
    <source>
        <dbReference type="Proteomes" id="UP000019464"/>
    </source>
</evidence>
<accession>W9UVR3</accession>
<dbReference type="AlphaFoldDB" id="W9UVR3"/>
<dbReference type="PATRIC" id="fig|1229521.3.peg.1989"/>
<dbReference type="OrthoDB" id="9809312at2"/>
<evidence type="ECO:0000313" key="2">
    <source>
        <dbReference type="EMBL" id="EXJ11179.1"/>
    </source>
</evidence>
<organism evidence="2 3">
    <name type="scientific">Nitrincola nitratireducens</name>
    <dbReference type="NCBI Taxonomy" id="1229521"/>
    <lineage>
        <taxon>Bacteria</taxon>
        <taxon>Pseudomonadati</taxon>
        <taxon>Pseudomonadota</taxon>
        <taxon>Gammaproteobacteria</taxon>
        <taxon>Oceanospirillales</taxon>
        <taxon>Oceanospirillaceae</taxon>
        <taxon>Nitrincola</taxon>
    </lineage>
</organism>
<dbReference type="InterPro" id="IPR003033">
    <property type="entry name" value="SCP2_sterol-bd_dom"/>
</dbReference>
<reference evidence="2 3" key="2">
    <citation type="journal article" date="2015" name="Syst. Appl. Microbiol.">
        <title>Nitrincola nitratireducens sp. nov. isolated from a haloalkaline crater lake.</title>
        <authorList>
            <person name="Singh A."/>
            <person name="Vaidya B."/>
            <person name="Tanuku N.R."/>
            <person name="Pinnaka A.K."/>
        </authorList>
    </citation>
    <scope>NUCLEOTIDE SEQUENCE [LARGE SCALE GENOMIC DNA]</scope>
    <source>
        <strain evidence="2 3">AK23</strain>
    </source>
</reference>
<dbReference type="SUPFAM" id="SSF55718">
    <property type="entry name" value="SCP-like"/>
    <property type="match status" value="1"/>
</dbReference>
<gene>
    <name evidence="2" type="ORF">D791_01966</name>
</gene>
<dbReference type="Pfam" id="PF02036">
    <property type="entry name" value="SCP2"/>
    <property type="match status" value="1"/>
</dbReference>
<evidence type="ECO:0000259" key="1">
    <source>
        <dbReference type="Pfam" id="PF02036"/>
    </source>
</evidence>
<dbReference type="RefSeq" id="WP_089503620.1">
    <property type="nucleotide sequence ID" value="NZ_AONB01000008.1"/>
</dbReference>
<keyword evidence="3" id="KW-1185">Reference proteome</keyword>
<reference evidence="3" key="1">
    <citation type="submission" date="2012-11" db="EMBL/GenBank/DDBJ databases">
        <authorList>
            <person name="Singh A."/>
            <person name="Pinnaka A.K."/>
            <person name="Vaidya B."/>
        </authorList>
    </citation>
    <scope>NUCLEOTIDE SEQUENCE [LARGE SCALE GENOMIC DNA]</scope>
    <source>
        <strain evidence="3">AK23</strain>
    </source>
</reference>